<keyword evidence="7" id="KW-0131">Cell cycle</keyword>
<proteinExistence type="predicted"/>
<evidence type="ECO:0000256" key="5">
    <source>
        <dbReference type="ARBA" id="ARBA00022989"/>
    </source>
</evidence>
<keyword evidence="3 10" id="KW-0132">Cell division</keyword>
<comment type="caution">
    <text evidence="10">The sequence shown here is derived from an EMBL/GenBank/DDBJ whole genome shotgun (WGS) entry which is preliminary data.</text>
</comment>
<evidence type="ECO:0000256" key="7">
    <source>
        <dbReference type="ARBA" id="ARBA00023306"/>
    </source>
</evidence>
<organism evidence="10 11">
    <name type="scientific">Vagococcus vulneris</name>
    <dbReference type="NCBI Taxonomy" id="1977869"/>
    <lineage>
        <taxon>Bacteria</taxon>
        <taxon>Bacillati</taxon>
        <taxon>Bacillota</taxon>
        <taxon>Bacilli</taxon>
        <taxon>Lactobacillales</taxon>
        <taxon>Enterococcaceae</taxon>
        <taxon>Vagococcus</taxon>
    </lineage>
</organism>
<dbReference type="EMBL" id="NGJS01000014">
    <property type="protein sequence ID" value="RST98042.1"/>
    <property type="molecule type" value="Genomic_DNA"/>
</dbReference>
<keyword evidence="4 9" id="KW-0812">Transmembrane</keyword>
<evidence type="ECO:0000256" key="3">
    <source>
        <dbReference type="ARBA" id="ARBA00022618"/>
    </source>
</evidence>
<keyword evidence="6 9" id="KW-0472">Membrane</keyword>
<evidence type="ECO:0000256" key="1">
    <source>
        <dbReference type="ARBA" id="ARBA00004401"/>
    </source>
</evidence>
<keyword evidence="5 9" id="KW-1133">Transmembrane helix</keyword>
<keyword evidence="2" id="KW-1003">Cell membrane</keyword>
<feature type="transmembrane region" description="Helical" evidence="9">
    <location>
        <begin position="48"/>
        <end position="65"/>
    </location>
</feature>
<evidence type="ECO:0000313" key="10">
    <source>
        <dbReference type="EMBL" id="RST98042.1"/>
    </source>
</evidence>
<evidence type="ECO:0000256" key="6">
    <source>
        <dbReference type="ARBA" id="ARBA00023136"/>
    </source>
</evidence>
<keyword evidence="11" id="KW-1185">Reference proteome</keyword>
<reference evidence="10 11" key="1">
    <citation type="submission" date="2017-05" db="EMBL/GenBank/DDBJ databases">
        <title>Vagococcus spp. assemblies.</title>
        <authorList>
            <person name="Gulvik C.A."/>
        </authorList>
    </citation>
    <scope>NUCLEOTIDE SEQUENCE [LARGE SCALE GENOMIC DNA]</scope>
    <source>
        <strain evidence="10 11">SS1995</strain>
    </source>
</reference>
<dbReference type="Proteomes" id="UP000287857">
    <property type="component" value="Unassembled WGS sequence"/>
</dbReference>
<evidence type="ECO:0000256" key="8">
    <source>
        <dbReference type="NCBIfam" id="TIGR02209"/>
    </source>
</evidence>
<evidence type="ECO:0000256" key="2">
    <source>
        <dbReference type="ARBA" id="ARBA00022475"/>
    </source>
</evidence>
<dbReference type="NCBIfam" id="TIGR02209">
    <property type="entry name" value="ftsL_broad"/>
    <property type="match status" value="1"/>
</dbReference>
<dbReference type="InterPro" id="IPR011922">
    <property type="entry name" value="Cell_div_FtsL"/>
</dbReference>
<gene>
    <name evidence="10" type="ORF">CBF37_09060</name>
</gene>
<protein>
    <recommendedName>
        <fullName evidence="8">Cell division protein FtsL</fullName>
    </recommendedName>
</protein>
<dbReference type="RefSeq" id="WP_125984428.1">
    <property type="nucleotide sequence ID" value="NZ_NGJS01000014.1"/>
</dbReference>
<name>A0A429ZWC7_9ENTE</name>
<evidence type="ECO:0000313" key="11">
    <source>
        <dbReference type="Proteomes" id="UP000287857"/>
    </source>
</evidence>
<dbReference type="OrthoDB" id="2199886at2"/>
<dbReference type="AlphaFoldDB" id="A0A429ZWC7"/>
<dbReference type="GO" id="GO:0051301">
    <property type="term" value="P:cell division"/>
    <property type="evidence" value="ECO:0007669"/>
    <property type="project" value="UniProtKB-KW"/>
</dbReference>
<sequence length="128" mass="14652">MPAVEKEEYALEKYDVTKPSEKQNLELAAMPEMMPTNKLKKISRLEKIVFASFIVTLLCLAIATIKLTTAINREEEAITTVQQETVQGKKDVNRLEQERNELLRQDRVKGIAADKGVELHEDNIRTIR</sequence>
<comment type="subcellular location">
    <subcellularLocation>
        <location evidence="1">Cell membrane</location>
        <topology evidence="1">Single-pass type II membrane protein</topology>
    </subcellularLocation>
</comment>
<accession>A0A429ZWC7</accession>
<evidence type="ECO:0000256" key="4">
    <source>
        <dbReference type="ARBA" id="ARBA00022692"/>
    </source>
</evidence>
<evidence type="ECO:0000256" key="9">
    <source>
        <dbReference type="SAM" id="Phobius"/>
    </source>
</evidence>
<dbReference type="GO" id="GO:0005886">
    <property type="term" value="C:plasma membrane"/>
    <property type="evidence" value="ECO:0007669"/>
    <property type="project" value="UniProtKB-SubCell"/>
</dbReference>